<organism evidence="2">
    <name type="scientific">marine metagenome</name>
    <dbReference type="NCBI Taxonomy" id="408172"/>
    <lineage>
        <taxon>unclassified sequences</taxon>
        <taxon>metagenomes</taxon>
        <taxon>ecological metagenomes</taxon>
    </lineage>
</organism>
<reference evidence="2" key="1">
    <citation type="submission" date="2018-05" db="EMBL/GenBank/DDBJ databases">
        <authorList>
            <person name="Lanie J.A."/>
            <person name="Ng W.-L."/>
            <person name="Kazmierczak K.M."/>
            <person name="Andrzejewski T.M."/>
            <person name="Davidsen T.M."/>
            <person name="Wayne K.J."/>
            <person name="Tettelin H."/>
            <person name="Glass J.I."/>
            <person name="Rusch D."/>
            <person name="Podicherti R."/>
            <person name="Tsui H.-C.T."/>
            <person name="Winkler M.E."/>
        </authorList>
    </citation>
    <scope>NUCLEOTIDE SEQUENCE</scope>
</reference>
<gene>
    <name evidence="2" type="ORF">METZ01_LOCUS135770</name>
</gene>
<dbReference type="InterPro" id="IPR051683">
    <property type="entry name" value="Enoyl-CoA_Hydratase/Isomerase"/>
</dbReference>
<proteinExistence type="inferred from homology"/>
<evidence type="ECO:0000256" key="1">
    <source>
        <dbReference type="ARBA" id="ARBA00005254"/>
    </source>
</evidence>
<dbReference type="Gene3D" id="3.90.226.10">
    <property type="entry name" value="2-enoyl-CoA Hydratase, Chain A, domain 1"/>
    <property type="match status" value="1"/>
</dbReference>
<dbReference type="PANTHER" id="PTHR42964:SF1">
    <property type="entry name" value="POLYKETIDE BIOSYNTHESIS ENOYL-COA HYDRATASE PKSH-RELATED"/>
    <property type="match status" value="1"/>
</dbReference>
<dbReference type="AlphaFoldDB" id="A0A381Z0T6"/>
<name>A0A381Z0T6_9ZZZZ</name>
<feature type="non-terminal residue" evidence="2">
    <location>
        <position position="175"/>
    </location>
</feature>
<dbReference type="EMBL" id="UINC01019564">
    <property type="protein sequence ID" value="SVA82916.1"/>
    <property type="molecule type" value="Genomic_DNA"/>
</dbReference>
<evidence type="ECO:0008006" key="3">
    <source>
        <dbReference type="Google" id="ProtNLM"/>
    </source>
</evidence>
<comment type="similarity">
    <text evidence="1">Belongs to the enoyl-CoA hydratase/isomerase family.</text>
</comment>
<dbReference type="InterPro" id="IPR029045">
    <property type="entry name" value="ClpP/crotonase-like_dom_sf"/>
</dbReference>
<accession>A0A381Z0T6</accession>
<sequence>MSASQVKDPNDYVLDATEITIHNHVLTITLDRPDKKNAINDSMSNEIIYALKYASQNDSVRVVVIQANGDTFCAGGDLKNWSGGTVESQSTVPKLGDVEDISLLIRNLNKPVICKIQGNVFAGALMIITNSTHAFASDQAIFAAPEIKRGIWPFMVMGGLFRVMPKRQGLDFIMR</sequence>
<protein>
    <recommendedName>
        <fullName evidence="3">Enoyl-CoA hydratase</fullName>
    </recommendedName>
</protein>
<evidence type="ECO:0000313" key="2">
    <source>
        <dbReference type="EMBL" id="SVA82916.1"/>
    </source>
</evidence>
<dbReference type="PANTHER" id="PTHR42964">
    <property type="entry name" value="ENOYL-COA HYDRATASE"/>
    <property type="match status" value="1"/>
</dbReference>
<dbReference type="InterPro" id="IPR001753">
    <property type="entry name" value="Enoyl-CoA_hydra/iso"/>
</dbReference>
<dbReference type="CDD" id="cd06558">
    <property type="entry name" value="crotonase-like"/>
    <property type="match status" value="1"/>
</dbReference>
<dbReference type="SUPFAM" id="SSF52096">
    <property type="entry name" value="ClpP/crotonase"/>
    <property type="match status" value="1"/>
</dbReference>
<dbReference type="Pfam" id="PF00378">
    <property type="entry name" value="ECH_1"/>
    <property type="match status" value="1"/>
</dbReference>